<evidence type="ECO:0000313" key="2">
    <source>
        <dbReference type="Proteomes" id="UP001263371"/>
    </source>
</evidence>
<dbReference type="EMBL" id="JAWDIS010000003">
    <property type="protein sequence ID" value="MDU0368610.1"/>
    <property type="molecule type" value="Genomic_DNA"/>
</dbReference>
<evidence type="ECO:0000313" key="1">
    <source>
        <dbReference type="EMBL" id="MDU0368610.1"/>
    </source>
</evidence>
<comment type="caution">
    <text evidence="1">The sequence shown here is derived from an EMBL/GenBank/DDBJ whole genome shotgun (WGS) entry which is preliminary data.</text>
</comment>
<name>A0ABU3TBE3_9MICO</name>
<reference evidence="1 2" key="1">
    <citation type="submission" date="2023-09" db="EMBL/GenBank/DDBJ databases">
        <title>Microbacterium fusihabitans sp. nov., Microbacterium phycihabitans sp. nov., and Microbacterium cervinum sp. nov., isolated from dried seaweeds of beach.</title>
        <authorList>
            <person name="Lee S.D."/>
        </authorList>
    </citation>
    <scope>NUCLEOTIDE SEQUENCE [LARGE SCALE GENOMIC DNA]</scope>
    <source>
        <strain evidence="1 2">KSW4-17</strain>
    </source>
</reference>
<accession>A0ABU3TBE3</accession>
<sequence length="183" mass="19550">MTHTEALEPGYHPPAFPLYEAVFRAGGAPPRRWLSGWNGLVTAPATDVTLAAKTERDSALVASSRWNEVAEARATGALLLSAYRVFAPATPVDEVLRLAEDDTRWNAATVVVDGRPFPAVATAVEGVTITCCVDRAADVHVAVASIGEFSLRRLIAGRNEVYPADPFVAHAYADLPPVDDIVD</sequence>
<protein>
    <submittedName>
        <fullName evidence="1">Uncharacterized protein</fullName>
    </submittedName>
</protein>
<gene>
    <name evidence="1" type="ORF">RWH45_15475</name>
</gene>
<keyword evidence="2" id="KW-1185">Reference proteome</keyword>
<organism evidence="1 2">
    <name type="scientific">Microbacterium galbum</name>
    <dbReference type="NCBI Taxonomy" id="3075994"/>
    <lineage>
        <taxon>Bacteria</taxon>
        <taxon>Bacillati</taxon>
        <taxon>Actinomycetota</taxon>
        <taxon>Actinomycetes</taxon>
        <taxon>Micrococcales</taxon>
        <taxon>Microbacteriaceae</taxon>
        <taxon>Microbacterium</taxon>
    </lineage>
</organism>
<proteinExistence type="predicted"/>
<dbReference type="RefSeq" id="WP_315995756.1">
    <property type="nucleotide sequence ID" value="NZ_JAWDIS010000003.1"/>
</dbReference>
<dbReference type="Proteomes" id="UP001263371">
    <property type="component" value="Unassembled WGS sequence"/>
</dbReference>